<protein>
    <submittedName>
        <fullName evidence="1">Uncharacterized protein</fullName>
    </submittedName>
</protein>
<reference evidence="1 2" key="1">
    <citation type="submission" date="2023-06" db="EMBL/GenBank/DDBJ databases">
        <title>Genome sequence of Methancorpusculaceae sp. Cs1.</title>
        <authorList>
            <person name="Protasov E."/>
            <person name="Platt K."/>
            <person name="Poehlein A."/>
            <person name="Daniel R."/>
            <person name="Brune A."/>
        </authorList>
    </citation>
    <scope>NUCLEOTIDE SEQUENCE [LARGE SCALE GENOMIC DNA]</scope>
    <source>
        <strain evidence="1 2">Cs1</strain>
    </source>
</reference>
<name>A0AAE4MG32_9EURY</name>
<comment type="caution">
    <text evidence="1">The sequence shown here is derived from an EMBL/GenBank/DDBJ whole genome shotgun (WGS) entry which is preliminary data.</text>
</comment>
<organism evidence="1 2">
    <name type="scientific">Methanorbis rubei</name>
    <dbReference type="NCBI Taxonomy" id="3028300"/>
    <lineage>
        <taxon>Archaea</taxon>
        <taxon>Methanobacteriati</taxon>
        <taxon>Methanobacteriota</taxon>
        <taxon>Stenosarchaea group</taxon>
        <taxon>Methanomicrobia</taxon>
        <taxon>Methanomicrobiales</taxon>
        <taxon>Methanocorpusculaceae</taxon>
        <taxon>Methanorbis</taxon>
    </lineage>
</organism>
<dbReference type="RefSeq" id="WP_338095820.1">
    <property type="nucleotide sequence ID" value="NZ_JAWDKB010000002.1"/>
</dbReference>
<dbReference type="AlphaFoldDB" id="A0AAE4MG32"/>
<proteinExistence type="predicted"/>
<accession>A0AAE4MG32</accession>
<evidence type="ECO:0000313" key="1">
    <source>
        <dbReference type="EMBL" id="MDV0443292.1"/>
    </source>
</evidence>
<gene>
    <name evidence="1" type="ORF">McpCs1_06620</name>
</gene>
<dbReference type="EMBL" id="JAWDKB010000002">
    <property type="protein sequence ID" value="MDV0443292.1"/>
    <property type="molecule type" value="Genomic_DNA"/>
</dbReference>
<sequence>MKNVDMKLDGNILTIKVDISKEFGVSGSGKSIIIASSEGNQPIVPDHDVKIGLNVYRKNTN</sequence>
<keyword evidence="2" id="KW-1185">Reference proteome</keyword>
<evidence type="ECO:0000313" key="2">
    <source>
        <dbReference type="Proteomes" id="UP001283212"/>
    </source>
</evidence>
<dbReference type="Proteomes" id="UP001283212">
    <property type="component" value="Unassembled WGS sequence"/>
</dbReference>